<dbReference type="EMBL" id="OX459937">
    <property type="protein sequence ID" value="CAI9152489.1"/>
    <property type="molecule type" value="Genomic_DNA"/>
</dbReference>
<organism evidence="2 3">
    <name type="scientific">Rangifer tarandus platyrhynchus</name>
    <name type="common">Svalbard reindeer</name>
    <dbReference type="NCBI Taxonomy" id="3082113"/>
    <lineage>
        <taxon>Eukaryota</taxon>
        <taxon>Metazoa</taxon>
        <taxon>Chordata</taxon>
        <taxon>Craniata</taxon>
        <taxon>Vertebrata</taxon>
        <taxon>Euteleostomi</taxon>
        <taxon>Mammalia</taxon>
        <taxon>Eutheria</taxon>
        <taxon>Laurasiatheria</taxon>
        <taxon>Artiodactyla</taxon>
        <taxon>Ruminantia</taxon>
        <taxon>Pecora</taxon>
        <taxon>Cervidae</taxon>
        <taxon>Odocoileinae</taxon>
        <taxon>Rangifer</taxon>
    </lineage>
</organism>
<accession>A0ABN8XY18</accession>
<dbReference type="Proteomes" id="UP001176941">
    <property type="component" value="Chromosome 1"/>
</dbReference>
<protein>
    <submittedName>
        <fullName evidence="2">Uncharacterized protein</fullName>
    </submittedName>
</protein>
<evidence type="ECO:0000313" key="3">
    <source>
        <dbReference type="Proteomes" id="UP001176941"/>
    </source>
</evidence>
<name>A0ABN8XY18_RANTA</name>
<evidence type="ECO:0000313" key="2">
    <source>
        <dbReference type="EMBL" id="CAI9152489.1"/>
    </source>
</evidence>
<sequence>MSTLVEQLSARQSFSNRLPPPWMPLLGCSPPKGSSASGRQVEGGSEVHREASNGSGWKTELLPSAHVVQKAGDGLSCVSQRRTLVWQTADLCHTPLGRASP</sequence>
<feature type="compositionally biased region" description="Polar residues" evidence="1">
    <location>
        <begin position="1"/>
        <end position="16"/>
    </location>
</feature>
<keyword evidence="3" id="KW-1185">Reference proteome</keyword>
<feature type="region of interest" description="Disordered" evidence="1">
    <location>
        <begin position="1"/>
        <end position="57"/>
    </location>
</feature>
<reference evidence="2" key="1">
    <citation type="submission" date="2023-04" db="EMBL/GenBank/DDBJ databases">
        <authorList>
            <consortium name="ELIXIR-Norway"/>
        </authorList>
    </citation>
    <scope>NUCLEOTIDE SEQUENCE [LARGE SCALE GENOMIC DNA]</scope>
</reference>
<gene>
    <name evidence="2" type="ORF">MRATA1EN1_LOCUS1451</name>
</gene>
<evidence type="ECO:0000256" key="1">
    <source>
        <dbReference type="SAM" id="MobiDB-lite"/>
    </source>
</evidence>
<proteinExistence type="predicted"/>